<dbReference type="PROSITE" id="PS50297">
    <property type="entry name" value="ANK_REP_REGION"/>
    <property type="match status" value="3"/>
</dbReference>
<feature type="repeat" description="ANK" evidence="3">
    <location>
        <begin position="940"/>
        <end position="973"/>
    </location>
</feature>
<feature type="repeat" description="ANK" evidence="3">
    <location>
        <begin position="1829"/>
        <end position="1862"/>
    </location>
</feature>
<gene>
    <name evidence="4" type="ORF">TRFO_22632</name>
</gene>
<dbReference type="InterPro" id="IPR036770">
    <property type="entry name" value="Ankyrin_rpt-contain_sf"/>
</dbReference>
<dbReference type="Pfam" id="PF12796">
    <property type="entry name" value="Ank_2"/>
    <property type="match status" value="8"/>
</dbReference>
<dbReference type="OrthoDB" id="4893697at2759"/>
<evidence type="ECO:0000313" key="4">
    <source>
        <dbReference type="EMBL" id="OHT08785.1"/>
    </source>
</evidence>
<evidence type="ECO:0000256" key="1">
    <source>
        <dbReference type="ARBA" id="ARBA00022737"/>
    </source>
</evidence>
<dbReference type="PANTHER" id="PTHR24198">
    <property type="entry name" value="ANKYRIN REPEAT AND PROTEIN KINASE DOMAIN-CONTAINING PROTEIN"/>
    <property type="match status" value="1"/>
</dbReference>
<proteinExistence type="predicted"/>
<dbReference type="VEuPathDB" id="TrichDB:TRFO_22632"/>
<dbReference type="PANTHER" id="PTHR24198:SF165">
    <property type="entry name" value="ANKYRIN REPEAT-CONTAINING PROTEIN-RELATED"/>
    <property type="match status" value="1"/>
</dbReference>
<comment type="caution">
    <text evidence="4">The sequence shown here is derived from an EMBL/GenBank/DDBJ whole genome shotgun (WGS) entry which is preliminary data.</text>
</comment>
<evidence type="ECO:0000256" key="3">
    <source>
        <dbReference type="PROSITE-ProRule" id="PRU00023"/>
    </source>
</evidence>
<dbReference type="SMART" id="SM00248">
    <property type="entry name" value="ANK"/>
    <property type="match status" value="34"/>
</dbReference>
<dbReference type="RefSeq" id="XP_068361921.1">
    <property type="nucleotide sequence ID" value="XM_068502664.1"/>
</dbReference>
<evidence type="ECO:0000313" key="5">
    <source>
        <dbReference type="Proteomes" id="UP000179807"/>
    </source>
</evidence>
<dbReference type="GeneID" id="94837368"/>
<dbReference type="Pfam" id="PF00023">
    <property type="entry name" value="Ank"/>
    <property type="match status" value="1"/>
</dbReference>
<sequence length="1991" mass="225715">MQNEIPKQRLSEIDGIAEIKNDQLLMNYVVITPTFQNIFSFKENDQVKDGTGHYSDDSENFDKKKNDKFIFINGKKYRINEEIFYHYCNVSKEINEFSISEKFLEESEKNLENYFKQNLVNQTKPESHSIPFFKNGSQRQNDFNIENNITKEIIDHILETKELYHQEINNQEINNQEINNQEINNQEINNQEINNQEINNQEITDQEITDQEINNQEIHNRETTDQELYNQETNQNIERINSVSVQKNETKMETDRSFESINNKDLHSIIDSLMPFFLGEKITVDEVNFKILLILSLIFHCDSLFSVSQQFFRNYQENTHVYELSEIQRIIMSTNSQNYQFVKNAILDSCILNNLEVLVQFLLVTVEYRPTDNSAHCELIKTLAESIPNDFLSILTSHILSKFTKDTNFFFIHELMRLKVISEKKVTDAVCSSSVLNAGLWFAPEVEKIDPTYIETLKDRIMSISLPSISKNGKNKKKNKKLLKFFELTQKNNWNLHNEYSTLGFNPNQIAIALRNDDIDNLQIFACQHNFNINQTIKPCFFERSALLMNSPNLIQYSAFYGSIRCFKYLLLNGANIDFTDKSNVGSLQFAIAGGNVEIIRICQQQGCNFINTLSMAAQFHRYSIFDWLIDSVLNEKTVRKKMKYYVFNASIKSYNLTASLQCIENAHPNIFKNWNIITDAVECGNIVMTKLLFTFKDINFNERSGQLLSSSAKCGNLDLTKLIVSQPWFESLEKNVSEAINTAVSYDSLEVLKYLETLINVDIFQISVFDQNPFFTASSSGSLKCLKYLASKNEFDVNQVNNHDCIALRSAISAEQIEVVKFLLSLPTIDINARTGTGGTAFTLATWKNFIVIAKLLVNHGGVDLNVRGSRGETPLTSCIFNHTRRLMKYLLTLPGIDVNMPNREGKNPLFMSISENDIPSMKLLLQHPNIDVNYKNVNGDTPLIFATKLSNSEATELLLMQNGININASDNDQKSAIYYAAFNGLLTTIHKLLEFAEIEIEMDLVFPLIAQTRNLEIIRKICGEKIPNPNKLINNDTLLTLSCKDNNLDMIDYLLLQEDINPNVKNGEGDFPLLIGSQMGFLEVIKKLMSHPKIDINATNSYGVCALRAAVCEQKFEVVSFLLNCKTINVNLRTIHGGTAFSAAIYTGNLEIIKSFFSKCFQYGIELNNHGNLGETPLTSAVLNNSIEIVSFLISIEEVDINKENLKGQTPLMISAKDKLVDVIPLLISHKNIDINHFDKFGNCALSLGGIHENIAKILLVSEKINFSLYNNHIKTLESILQSGNVDNLSFLLNNCQFNLNCYLKSGDTPLVYAIKRRDSNLFNYLITLENALDFDFKTKNGDPPIIVAIMTNTDFALSLIPKCDINCTNFWGETPLIIAAKQVNLPIIRKLLAFPNIRVNHEGKRGFSAVCEAILYNSFEATELLIKHGAIGINSLNALGETSLITAMKNENKEIFQLLLNLNSQRENHNSTNVNNNDEKNIIDVNKRMKDGTTALICSMSNQDDFYAKMLLRCSNLDLNIMNDNHETALTISIVENQQELFWELLSQNVVIDKYALPTAIICEQIDISKHLISKGASGINNLSITGQRPLPYAIRCKNEELIHLVLSIPDVDINVFDEDQETALTLAVYQVNYELTKRLLFEFPNINVNHQNKDGETALRIAAANGRTEFVSLLLSISNINVNLKTKRGGTPLTGAVSANDPESVEMLLNRGAIGINDVGAIGETPLTDAIDSSNLTMVKFLLQQPSVDINAENAAGQTPLLKAIKHSDVDIVKMILSSPKVDVNSIPSKQQETPLTMSLYLKKTRISNLLLESPTIEINQRNKVGRTPLMVAIEAKNIEMTKKLLQNSEVDVNARDYSNISTLELAILEESSEYLKFLLNREDLNLFIFNGDGETVLSFCNFEQLELLLLRGKTELLNYRLLNGDTALIHSVKQNEISRVKFFLKYPNIDILQKDQNGNTAEEIAIQLGNPKMIELFRYQKIFTYK</sequence>
<keyword evidence="2 3" id="KW-0040">ANK repeat</keyword>
<evidence type="ECO:0008006" key="6">
    <source>
        <dbReference type="Google" id="ProtNLM"/>
    </source>
</evidence>
<dbReference type="PROSITE" id="PS50088">
    <property type="entry name" value="ANK_REPEAT"/>
    <property type="match status" value="4"/>
</dbReference>
<keyword evidence="5" id="KW-1185">Reference proteome</keyword>
<dbReference type="SUPFAM" id="SSF48403">
    <property type="entry name" value="Ankyrin repeat"/>
    <property type="match status" value="6"/>
</dbReference>
<protein>
    <recommendedName>
        <fullName evidence="6">DUF3447 domain-containing protein</fullName>
    </recommendedName>
</protein>
<reference evidence="4" key="1">
    <citation type="submission" date="2016-10" db="EMBL/GenBank/DDBJ databases">
        <authorList>
            <person name="Benchimol M."/>
            <person name="Almeida L.G."/>
            <person name="Vasconcelos A.T."/>
            <person name="Perreira-Neves A."/>
            <person name="Rosa I.A."/>
            <person name="Tasca T."/>
            <person name="Bogo M.R."/>
            <person name="de Souza W."/>
        </authorList>
    </citation>
    <scope>NUCLEOTIDE SEQUENCE [LARGE SCALE GENOMIC DNA]</scope>
    <source>
        <strain evidence="4">K</strain>
    </source>
</reference>
<feature type="repeat" description="ANK" evidence="3">
    <location>
        <begin position="1658"/>
        <end position="1680"/>
    </location>
</feature>
<dbReference type="Proteomes" id="UP000179807">
    <property type="component" value="Unassembled WGS sequence"/>
</dbReference>
<keyword evidence="1" id="KW-0677">Repeat</keyword>
<organism evidence="4 5">
    <name type="scientific">Tritrichomonas foetus</name>
    <dbReference type="NCBI Taxonomy" id="1144522"/>
    <lineage>
        <taxon>Eukaryota</taxon>
        <taxon>Metamonada</taxon>
        <taxon>Parabasalia</taxon>
        <taxon>Tritrichomonadida</taxon>
        <taxon>Tritrichomonadidae</taxon>
        <taxon>Tritrichomonas</taxon>
    </lineage>
</organism>
<name>A0A1J4KBJ6_9EUKA</name>
<dbReference type="InterPro" id="IPR002110">
    <property type="entry name" value="Ankyrin_rpt"/>
</dbReference>
<accession>A0A1J4KBJ6</accession>
<dbReference type="EMBL" id="MLAK01000658">
    <property type="protein sequence ID" value="OHT08785.1"/>
    <property type="molecule type" value="Genomic_DNA"/>
</dbReference>
<dbReference type="Gene3D" id="1.25.40.20">
    <property type="entry name" value="Ankyrin repeat-containing domain"/>
    <property type="match status" value="6"/>
</dbReference>
<evidence type="ECO:0000256" key="2">
    <source>
        <dbReference type="ARBA" id="ARBA00023043"/>
    </source>
</evidence>
<feature type="repeat" description="ANK" evidence="3">
    <location>
        <begin position="1692"/>
        <end position="1717"/>
    </location>
</feature>